<dbReference type="InterPro" id="IPR006941">
    <property type="entry name" value="RNase_CAF1"/>
</dbReference>
<evidence type="ECO:0000256" key="1">
    <source>
        <dbReference type="ARBA" id="ARBA00001663"/>
    </source>
</evidence>
<evidence type="ECO:0000256" key="7">
    <source>
        <dbReference type="ARBA" id="ARBA00022722"/>
    </source>
</evidence>
<keyword evidence="8" id="KW-0479">Metal-binding</keyword>
<comment type="subcellular location">
    <subcellularLocation>
        <location evidence="3">Cytoplasm</location>
    </subcellularLocation>
    <subcellularLocation>
        <location evidence="2">Nucleus</location>
    </subcellularLocation>
</comment>
<keyword evidence="14" id="KW-0539">Nucleus</keyword>
<evidence type="ECO:0000256" key="8">
    <source>
        <dbReference type="ARBA" id="ARBA00022723"/>
    </source>
</evidence>
<keyword evidence="7" id="KW-0540">Nuclease</keyword>
<evidence type="ECO:0000256" key="10">
    <source>
        <dbReference type="ARBA" id="ARBA00022839"/>
    </source>
</evidence>
<evidence type="ECO:0000256" key="14">
    <source>
        <dbReference type="ARBA" id="ARBA00023242"/>
    </source>
</evidence>
<keyword evidence="11" id="KW-0694">RNA-binding</keyword>
<evidence type="ECO:0000256" key="13">
    <source>
        <dbReference type="ARBA" id="ARBA00023163"/>
    </source>
</evidence>
<dbReference type="EMBL" id="JBJJXI010000055">
    <property type="protein sequence ID" value="KAL3399629.1"/>
    <property type="molecule type" value="Genomic_DNA"/>
</dbReference>
<dbReference type="AlphaFoldDB" id="A0ABD2VQS4"/>
<dbReference type="PANTHER" id="PTHR10797">
    <property type="entry name" value="CCR4-NOT TRANSCRIPTION COMPLEX SUBUNIT"/>
    <property type="match status" value="1"/>
</dbReference>
<name>A0ABD2VQS4_9HYME</name>
<evidence type="ECO:0000256" key="3">
    <source>
        <dbReference type="ARBA" id="ARBA00004496"/>
    </source>
</evidence>
<dbReference type="GO" id="GO:0003723">
    <property type="term" value="F:RNA binding"/>
    <property type="evidence" value="ECO:0007669"/>
    <property type="project" value="UniProtKB-KW"/>
</dbReference>
<dbReference type="GO" id="GO:0046872">
    <property type="term" value="F:metal ion binding"/>
    <property type="evidence" value="ECO:0007669"/>
    <property type="project" value="UniProtKB-KW"/>
</dbReference>
<comment type="catalytic activity">
    <reaction evidence="1">
        <text>Exonucleolytic cleavage of poly(A) to 5'-AMP.</text>
        <dbReference type="EC" id="3.1.13.4"/>
    </reaction>
</comment>
<evidence type="ECO:0000256" key="2">
    <source>
        <dbReference type="ARBA" id="ARBA00004123"/>
    </source>
</evidence>
<organism evidence="15 17">
    <name type="scientific">Trichogramma kaykai</name>
    <dbReference type="NCBI Taxonomy" id="54128"/>
    <lineage>
        <taxon>Eukaryota</taxon>
        <taxon>Metazoa</taxon>
        <taxon>Ecdysozoa</taxon>
        <taxon>Arthropoda</taxon>
        <taxon>Hexapoda</taxon>
        <taxon>Insecta</taxon>
        <taxon>Pterygota</taxon>
        <taxon>Neoptera</taxon>
        <taxon>Endopterygota</taxon>
        <taxon>Hymenoptera</taxon>
        <taxon>Apocrita</taxon>
        <taxon>Proctotrupomorpha</taxon>
        <taxon>Chalcidoidea</taxon>
        <taxon>Trichogrammatidae</taxon>
        <taxon>Trichogramma</taxon>
    </lineage>
</organism>
<dbReference type="InterPro" id="IPR012337">
    <property type="entry name" value="RNaseH-like_sf"/>
</dbReference>
<evidence type="ECO:0000256" key="11">
    <source>
        <dbReference type="ARBA" id="ARBA00022884"/>
    </source>
</evidence>
<keyword evidence="17" id="KW-1185">Reference proteome</keyword>
<comment type="similarity">
    <text evidence="4">Belongs to the CAF1 family.</text>
</comment>
<evidence type="ECO:0000313" key="17">
    <source>
        <dbReference type="Proteomes" id="UP001627154"/>
    </source>
</evidence>
<keyword evidence="6" id="KW-0963">Cytoplasm</keyword>
<dbReference type="GO" id="GO:0004535">
    <property type="term" value="F:poly(A)-specific ribonuclease activity"/>
    <property type="evidence" value="ECO:0007669"/>
    <property type="project" value="UniProtKB-EC"/>
</dbReference>
<evidence type="ECO:0000313" key="15">
    <source>
        <dbReference type="EMBL" id="KAL3383294.1"/>
    </source>
</evidence>
<dbReference type="EC" id="3.1.13.4" evidence="5"/>
<dbReference type="Proteomes" id="UP001627154">
    <property type="component" value="Unassembled WGS sequence"/>
</dbReference>
<evidence type="ECO:0000256" key="6">
    <source>
        <dbReference type="ARBA" id="ARBA00022490"/>
    </source>
</evidence>
<dbReference type="InterPro" id="IPR039637">
    <property type="entry name" value="CNOT7/CNOT8/Pop2"/>
</dbReference>
<evidence type="ECO:0000256" key="12">
    <source>
        <dbReference type="ARBA" id="ARBA00023015"/>
    </source>
</evidence>
<evidence type="ECO:0000256" key="4">
    <source>
        <dbReference type="ARBA" id="ARBA00008372"/>
    </source>
</evidence>
<dbReference type="EMBL" id="JBJJXI010000208">
    <property type="protein sequence ID" value="KAL3383294.1"/>
    <property type="molecule type" value="Genomic_DNA"/>
</dbReference>
<dbReference type="Pfam" id="PF04857">
    <property type="entry name" value="CAF1"/>
    <property type="match status" value="2"/>
</dbReference>
<evidence type="ECO:0000256" key="5">
    <source>
        <dbReference type="ARBA" id="ARBA00012161"/>
    </source>
</evidence>
<protein>
    <recommendedName>
        <fullName evidence="5">poly(A)-specific ribonuclease</fullName>
        <ecNumber evidence="5">3.1.13.4</ecNumber>
    </recommendedName>
</protein>
<comment type="caution">
    <text evidence="15">The sequence shown here is derived from an EMBL/GenBank/DDBJ whole genome shotgun (WGS) entry which is preliminary data.</text>
</comment>
<keyword evidence="10" id="KW-0269">Exonuclease</keyword>
<keyword evidence="13" id="KW-0804">Transcription</keyword>
<dbReference type="GO" id="GO:0005634">
    <property type="term" value="C:nucleus"/>
    <property type="evidence" value="ECO:0007669"/>
    <property type="project" value="UniProtKB-SubCell"/>
</dbReference>
<keyword evidence="9" id="KW-0378">Hydrolase</keyword>
<keyword evidence="12" id="KW-0805">Transcription regulation</keyword>
<dbReference type="GO" id="GO:0005737">
    <property type="term" value="C:cytoplasm"/>
    <property type="evidence" value="ECO:0007669"/>
    <property type="project" value="UniProtKB-SubCell"/>
</dbReference>
<dbReference type="SUPFAM" id="SSF53098">
    <property type="entry name" value="Ribonuclease H-like"/>
    <property type="match status" value="1"/>
</dbReference>
<evidence type="ECO:0000313" key="16">
    <source>
        <dbReference type="EMBL" id="KAL3399629.1"/>
    </source>
</evidence>
<dbReference type="InterPro" id="IPR036397">
    <property type="entry name" value="RNaseH_sf"/>
</dbReference>
<dbReference type="Gene3D" id="3.30.420.10">
    <property type="entry name" value="Ribonuclease H-like superfamily/Ribonuclease H"/>
    <property type="match status" value="1"/>
</dbReference>
<evidence type="ECO:0000256" key="9">
    <source>
        <dbReference type="ARBA" id="ARBA00022801"/>
    </source>
</evidence>
<gene>
    <name evidence="16" type="ORF">TKK_006892</name>
    <name evidence="15" type="ORF">TKK_020787</name>
</gene>
<reference evidence="15 17" key="1">
    <citation type="journal article" date="2024" name="bioRxiv">
        <title>A reference genome for Trichogramma kaykai: A tiny desert-dwelling parasitoid wasp with competing sex-ratio distorters.</title>
        <authorList>
            <person name="Culotta J."/>
            <person name="Lindsey A.R."/>
        </authorList>
    </citation>
    <scope>NUCLEOTIDE SEQUENCE [LARGE SCALE GENOMIC DNA]</scope>
    <source>
        <strain evidence="15 17">KSX58</strain>
    </source>
</reference>
<proteinExistence type="inferred from homology"/>
<accession>A0ABD2VQS4</accession>
<sequence>MLPICKQNITEVWSYNLIQAFKDIKDEIKNTSFVAFDSEFPGTLLPRTREIDEWTYINGTVPHTNPIQFGLAFYGEFGNKIIPINTWQINFKFDEDTDKMNPDGIKFLKKHGFDFNRHKNEGVSHEEFRKLLVDTGIFGSNNITWVTFYGNFDIAYLLKLCANRWFDDAQSFLATVSEYFPSTIDVKVLIEKNYIRVRSKGLLKLASELRIDINNVEQAHHAGFDAQVTFACFNYICNFFNTMPSEFNGKFLYLNVR</sequence>